<feature type="transmembrane region" description="Helical" evidence="1">
    <location>
        <begin position="85"/>
        <end position="112"/>
    </location>
</feature>
<dbReference type="RefSeq" id="WP_091935520.1">
    <property type="nucleotide sequence ID" value="NZ_FOUJ01000002.1"/>
</dbReference>
<keyword evidence="3" id="KW-1185">Reference proteome</keyword>
<dbReference type="STRING" id="487685.SAMN04488696_1522"/>
<dbReference type="OrthoDB" id="137300at2157"/>
<accession>A0A1I4RDW9</accession>
<feature type="transmembrane region" description="Helical" evidence="1">
    <location>
        <begin position="28"/>
        <end position="47"/>
    </location>
</feature>
<reference evidence="3" key="1">
    <citation type="submission" date="2016-10" db="EMBL/GenBank/DDBJ databases">
        <authorList>
            <person name="Varghese N."/>
            <person name="Submissions S."/>
        </authorList>
    </citation>
    <scope>NUCLEOTIDE SEQUENCE [LARGE SCALE GENOMIC DNA]</scope>
    <source>
        <strain evidence="3">Mob M</strain>
    </source>
</reference>
<evidence type="ECO:0000256" key="1">
    <source>
        <dbReference type="SAM" id="Phobius"/>
    </source>
</evidence>
<keyword evidence="1" id="KW-1133">Transmembrane helix</keyword>
<proteinExistence type="predicted"/>
<keyword evidence="1" id="KW-0812">Transmembrane</keyword>
<dbReference type="Proteomes" id="UP000198535">
    <property type="component" value="Unassembled WGS sequence"/>
</dbReference>
<protein>
    <submittedName>
        <fullName evidence="2">Uncharacterized protein</fullName>
    </submittedName>
</protein>
<evidence type="ECO:0000313" key="3">
    <source>
        <dbReference type="Proteomes" id="UP000198535"/>
    </source>
</evidence>
<dbReference type="AlphaFoldDB" id="A0A1I4RDW9"/>
<dbReference type="EMBL" id="FOUJ01000002">
    <property type="protein sequence ID" value="SFM50482.1"/>
    <property type="molecule type" value="Genomic_DNA"/>
</dbReference>
<feature type="transmembrane region" description="Helical" evidence="1">
    <location>
        <begin position="54"/>
        <end position="73"/>
    </location>
</feature>
<organism evidence="2 3">
    <name type="scientific">Methanolobus profundi</name>
    <dbReference type="NCBI Taxonomy" id="487685"/>
    <lineage>
        <taxon>Archaea</taxon>
        <taxon>Methanobacteriati</taxon>
        <taxon>Methanobacteriota</taxon>
        <taxon>Stenosarchaea group</taxon>
        <taxon>Methanomicrobia</taxon>
        <taxon>Methanosarcinales</taxon>
        <taxon>Methanosarcinaceae</taxon>
        <taxon>Methanolobus</taxon>
    </lineage>
</organism>
<sequence length="122" mass="13367">MKNNHIFLIVIFAGLAFFEIASILNKSVMMAGILLAIITGMVLGIKIDKDPQKYTFLAVFTYSIIAWVLMLLFTKDGKFLLEAGIAATSLLTGFAIMNFLFNAIVGSFAAFVTCNISDNRTD</sequence>
<gene>
    <name evidence="2" type="ORF">SAMN04488696_1522</name>
</gene>
<name>A0A1I4RDW9_9EURY</name>
<keyword evidence="1" id="KW-0472">Membrane</keyword>
<evidence type="ECO:0000313" key="2">
    <source>
        <dbReference type="EMBL" id="SFM50482.1"/>
    </source>
</evidence>